<gene>
    <name evidence="2" type="ORF">HK105_200446</name>
</gene>
<protein>
    <submittedName>
        <fullName evidence="2">Uncharacterized protein</fullName>
    </submittedName>
</protein>
<comment type="caution">
    <text evidence="2">The sequence shown here is derived from an EMBL/GenBank/DDBJ whole genome shotgun (WGS) entry which is preliminary data.</text>
</comment>
<evidence type="ECO:0000313" key="2">
    <source>
        <dbReference type="EMBL" id="KAL2920373.1"/>
    </source>
</evidence>
<evidence type="ECO:0000256" key="1">
    <source>
        <dbReference type="SAM" id="MobiDB-lite"/>
    </source>
</evidence>
<keyword evidence="3" id="KW-1185">Reference proteome</keyword>
<proteinExistence type="predicted"/>
<feature type="region of interest" description="Disordered" evidence="1">
    <location>
        <begin position="134"/>
        <end position="155"/>
    </location>
</feature>
<sequence length="273" mass="28469">MDVGADADTNAIGLGDGGDARADAPILAISSRGGITGAACFDPATSTLSLLEDVSEDSAFSVCQMLLFQTNPGIVIANMRADAAMLAVLREPLRLSATTQHKIETRPSSEFAFEAGKTRLLGIRLARPNTPNRIDEQTHTHAHARSAAPTAAQRRESMQMTIEAVVCLDNREMVGAAGALLAFVAEAAFSGELALMDRPPRLPGVAEDVDAGFDAAGPAGEAAYGGAGRANLPYRARRGGRRAAALSLDGFVIHAVESIALSKMMQLSVNTLV</sequence>
<reference evidence="2 3" key="1">
    <citation type="submission" date="2023-09" db="EMBL/GenBank/DDBJ databases">
        <title>Pangenome analysis of Batrachochytrium dendrobatidis and related Chytrids.</title>
        <authorList>
            <person name="Yacoub M.N."/>
            <person name="Stajich J.E."/>
            <person name="James T.Y."/>
        </authorList>
    </citation>
    <scope>NUCLEOTIDE SEQUENCE [LARGE SCALE GENOMIC DNA]</scope>
    <source>
        <strain evidence="2 3">JEL0888</strain>
    </source>
</reference>
<accession>A0ABR4NLF3</accession>
<dbReference type="EMBL" id="JADGIZ020000001">
    <property type="protein sequence ID" value="KAL2920373.1"/>
    <property type="molecule type" value="Genomic_DNA"/>
</dbReference>
<evidence type="ECO:0000313" key="3">
    <source>
        <dbReference type="Proteomes" id="UP001527925"/>
    </source>
</evidence>
<dbReference type="Proteomes" id="UP001527925">
    <property type="component" value="Unassembled WGS sequence"/>
</dbReference>
<organism evidence="2 3">
    <name type="scientific">Polyrhizophydium stewartii</name>
    <dbReference type="NCBI Taxonomy" id="2732419"/>
    <lineage>
        <taxon>Eukaryota</taxon>
        <taxon>Fungi</taxon>
        <taxon>Fungi incertae sedis</taxon>
        <taxon>Chytridiomycota</taxon>
        <taxon>Chytridiomycota incertae sedis</taxon>
        <taxon>Chytridiomycetes</taxon>
        <taxon>Rhizophydiales</taxon>
        <taxon>Rhizophydiales incertae sedis</taxon>
        <taxon>Polyrhizophydium</taxon>
    </lineage>
</organism>
<name>A0ABR4NLF3_9FUNG</name>